<dbReference type="InterPro" id="IPR002403">
    <property type="entry name" value="Cyt_P450_E_grp-IV"/>
</dbReference>
<accession>A0A8H4PK72</accession>
<comment type="similarity">
    <text evidence="2">Belongs to the cytochrome P450 family.</text>
</comment>
<keyword evidence="8" id="KW-1133">Transmembrane helix</keyword>
<feature type="binding site" description="axial binding residue" evidence="7">
    <location>
        <position position="537"/>
    </location>
    <ligand>
        <name>heme</name>
        <dbReference type="ChEBI" id="CHEBI:30413"/>
    </ligand>
    <ligandPart>
        <name>Fe</name>
        <dbReference type="ChEBI" id="CHEBI:18248"/>
    </ligandPart>
</feature>
<dbReference type="PRINTS" id="PR00465">
    <property type="entry name" value="EP450IV"/>
</dbReference>
<organism evidence="9 10">
    <name type="scientific">Fusarium albosuccineum</name>
    <dbReference type="NCBI Taxonomy" id="1237068"/>
    <lineage>
        <taxon>Eukaryota</taxon>
        <taxon>Fungi</taxon>
        <taxon>Dikarya</taxon>
        <taxon>Ascomycota</taxon>
        <taxon>Pezizomycotina</taxon>
        <taxon>Sordariomycetes</taxon>
        <taxon>Hypocreomycetidae</taxon>
        <taxon>Hypocreales</taxon>
        <taxon>Nectriaceae</taxon>
        <taxon>Fusarium</taxon>
        <taxon>Fusarium decemcellulare species complex</taxon>
    </lineage>
</organism>
<dbReference type="GO" id="GO:0016705">
    <property type="term" value="F:oxidoreductase activity, acting on paired donors, with incorporation or reduction of molecular oxygen"/>
    <property type="evidence" value="ECO:0007669"/>
    <property type="project" value="InterPro"/>
</dbReference>
<dbReference type="Gene3D" id="1.10.630.10">
    <property type="entry name" value="Cytochrome P450"/>
    <property type="match status" value="1"/>
</dbReference>
<evidence type="ECO:0000313" key="10">
    <source>
        <dbReference type="Proteomes" id="UP000554235"/>
    </source>
</evidence>
<dbReference type="InterPro" id="IPR001128">
    <property type="entry name" value="Cyt_P450"/>
</dbReference>
<dbReference type="GO" id="GO:0020037">
    <property type="term" value="F:heme binding"/>
    <property type="evidence" value="ECO:0007669"/>
    <property type="project" value="InterPro"/>
</dbReference>
<dbReference type="SUPFAM" id="SSF48264">
    <property type="entry name" value="Cytochrome P450"/>
    <property type="match status" value="1"/>
</dbReference>
<dbReference type="InterPro" id="IPR050121">
    <property type="entry name" value="Cytochrome_P450_monoxygenase"/>
</dbReference>
<dbReference type="EMBL" id="JAADYS010000779">
    <property type="protein sequence ID" value="KAF4467132.1"/>
    <property type="molecule type" value="Genomic_DNA"/>
</dbReference>
<dbReference type="OrthoDB" id="1470350at2759"/>
<dbReference type="PANTHER" id="PTHR24305">
    <property type="entry name" value="CYTOCHROME P450"/>
    <property type="match status" value="1"/>
</dbReference>
<keyword evidence="3 7" id="KW-0349">Heme</keyword>
<dbReference type="GO" id="GO:0005506">
    <property type="term" value="F:iron ion binding"/>
    <property type="evidence" value="ECO:0007669"/>
    <property type="project" value="InterPro"/>
</dbReference>
<comment type="caution">
    <text evidence="9">The sequence shown here is derived from an EMBL/GenBank/DDBJ whole genome shotgun (WGS) entry which is preliminary data.</text>
</comment>
<keyword evidence="5 7" id="KW-0408">Iron</keyword>
<evidence type="ECO:0000256" key="3">
    <source>
        <dbReference type="ARBA" id="ARBA00022617"/>
    </source>
</evidence>
<protein>
    <submittedName>
        <fullName evidence="9">Cytochrome P450</fullName>
    </submittedName>
</protein>
<dbReference type="InterPro" id="IPR036396">
    <property type="entry name" value="Cyt_P450_sf"/>
</dbReference>
<keyword evidence="8" id="KW-0472">Membrane</keyword>
<keyword evidence="6" id="KW-0560">Oxidoreductase</keyword>
<keyword evidence="4 7" id="KW-0479">Metal-binding</keyword>
<dbReference type="Proteomes" id="UP000554235">
    <property type="component" value="Unassembled WGS sequence"/>
</dbReference>
<evidence type="ECO:0000256" key="6">
    <source>
        <dbReference type="ARBA" id="ARBA00023033"/>
    </source>
</evidence>
<evidence type="ECO:0000256" key="8">
    <source>
        <dbReference type="SAM" id="Phobius"/>
    </source>
</evidence>
<dbReference type="AlphaFoldDB" id="A0A8H4PK72"/>
<feature type="transmembrane region" description="Helical" evidence="8">
    <location>
        <begin position="20"/>
        <end position="39"/>
    </location>
</feature>
<evidence type="ECO:0000256" key="7">
    <source>
        <dbReference type="PIRSR" id="PIRSR602403-1"/>
    </source>
</evidence>
<proteinExistence type="inferred from homology"/>
<name>A0A8H4PK72_9HYPO</name>
<evidence type="ECO:0000313" key="9">
    <source>
        <dbReference type="EMBL" id="KAF4467132.1"/>
    </source>
</evidence>
<dbReference type="PANTHER" id="PTHR24305:SF232">
    <property type="entry name" value="P450, PUTATIVE (EUROFUNG)-RELATED"/>
    <property type="match status" value="1"/>
</dbReference>
<sequence>MATSTTPSSDMLGPLTYEAATALAVVIATALYVLYQYLLPKPIPGIPYNPEAARSLLGDIPALQKSLSKSPSQWMIKEARRHASPVCQFFIIPFGKPAVLVADFREGQDILMRRKEFERSDFSIDILSGEVPRFHINLKTGPEWKAHRRLLQDLMTPKFLHNVAAPNIYKSATRLLDLWKIKARVAAGQPFSAEHDLFYATLDSVYDFGFGNDLAHRALIPQVERLQNLGEGEVHHIRTRGREQDAIEFPIEKIYAPTEAILESVDNITGVAATGFPKLAWWLKSLRPSTRRMRAVRDAFIKDEILKAVERLERENEMESEAHVRSAIDLIMHRERLFAGKEGRDPVYWSETMKDEILGFIAAGHDTASSTLCWGVKLITDNPLTQTRLRTALHLSYADAFVYDRLPTHEEITRTNVPYLDAFIEEMLRLAHTSLAQGRQCTQDTTILGHFIPKDTLVLVANKGPSFTEPGYDIKEDVRSKSCQSAAREHGVRAWSDEGMDEFRPERWLVKDEKTGEDIFDAAAGPTIPFGLGLRACYGRRLAYIELKLLVALLVWTFEFLPCPESLSGYEDIESLTRKPVQCFVNLNMAEI</sequence>
<evidence type="ECO:0000256" key="1">
    <source>
        <dbReference type="ARBA" id="ARBA00001971"/>
    </source>
</evidence>
<keyword evidence="8" id="KW-0812">Transmembrane</keyword>
<evidence type="ECO:0000256" key="5">
    <source>
        <dbReference type="ARBA" id="ARBA00023004"/>
    </source>
</evidence>
<dbReference type="Pfam" id="PF00067">
    <property type="entry name" value="p450"/>
    <property type="match status" value="2"/>
</dbReference>
<comment type="cofactor">
    <cofactor evidence="1 7">
        <name>heme</name>
        <dbReference type="ChEBI" id="CHEBI:30413"/>
    </cofactor>
</comment>
<evidence type="ECO:0000256" key="2">
    <source>
        <dbReference type="ARBA" id="ARBA00010617"/>
    </source>
</evidence>
<gene>
    <name evidence="9" type="ORF">FALBO_5991</name>
</gene>
<dbReference type="PRINTS" id="PR00385">
    <property type="entry name" value="P450"/>
</dbReference>
<keyword evidence="6" id="KW-0503">Monooxygenase</keyword>
<evidence type="ECO:0000256" key="4">
    <source>
        <dbReference type="ARBA" id="ARBA00022723"/>
    </source>
</evidence>
<reference evidence="9 10" key="1">
    <citation type="submission" date="2020-01" db="EMBL/GenBank/DDBJ databases">
        <title>Identification and distribution of gene clusters putatively required for synthesis of sphingolipid metabolism inhibitors in phylogenetically diverse species of the filamentous fungus Fusarium.</title>
        <authorList>
            <person name="Kim H.-S."/>
            <person name="Busman M."/>
            <person name="Brown D.W."/>
            <person name="Divon H."/>
            <person name="Uhlig S."/>
            <person name="Proctor R.H."/>
        </authorList>
    </citation>
    <scope>NUCLEOTIDE SEQUENCE [LARGE SCALE GENOMIC DNA]</scope>
    <source>
        <strain evidence="9 10">NRRL 20459</strain>
    </source>
</reference>
<dbReference type="GO" id="GO:0004497">
    <property type="term" value="F:monooxygenase activity"/>
    <property type="evidence" value="ECO:0007669"/>
    <property type="project" value="UniProtKB-KW"/>
</dbReference>
<keyword evidence="10" id="KW-1185">Reference proteome</keyword>